<name>A0A0N5AXA8_9BILA</name>
<keyword evidence="2" id="KW-0442">Lipid degradation</keyword>
<dbReference type="AlphaFoldDB" id="A0A0N5AXA8"/>
<dbReference type="WBParaSite" id="SMUV_0000958201-mRNA-1">
    <property type="protein sequence ID" value="SMUV_0000958201-mRNA-1"/>
    <property type="gene ID" value="SMUV_0000958201"/>
</dbReference>
<evidence type="ECO:0000256" key="3">
    <source>
        <dbReference type="SAM" id="Phobius"/>
    </source>
</evidence>
<organism evidence="5 6">
    <name type="scientific">Syphacia muris</name>
    <dbReference type="NCBI Taxonomy" id="451379"/>
    <lineage>
        <taxon>Eukaryota</taxon>
        <taxon>Metazoa</taxon>
        <taxon>Ecdysozoa</taxon>
        <taxon>Nematoda</taxon>
        <taxon>Chromadorea</taxon>
        <taxon>Rhabditida</taxon>
        <taxon>Spirurina</taxon>
        <taxon>Oxyuridomorpha</taxon>
        <taxon>Oxyuroidea</taxon>
        <taxon>Oxyuridae</taxon>
        <taxon>Syphacia</taxon>
    </lineage>
</organism>
<keyword evidence="5" id="KW-1185">Reference proteome</keyword>
<dbReference type="InterPro" id="IPR033562">
    <property type="entry name" value="PLPL"/>
</dbReference>
<keyword evidence="1 2" id="KW-0443">Lipid metabolism</keyword>
<dbReference type="PANTHER" id="PTHR12406">
    <property type="entry name" value="CALCIUM-INDEPENDENT PHOSPHOLIPASE A2 IPLA2 -RELATED"/>
    <property type="match status" value="1"/>
</dbReference>
<keyword evidence="3" id="KW-0812">Transmembrane</keyword>
<dbReference type="GO" id="GO:0005737">
    <property type="term" value="C:cytoplasm"/>
    <property type="evidence" value="ECO:0007669"/>
    <property type="project" value="TreeGrafter"/>
</dbReference>
<dbReference type="GO" id="GO:0004806">
    <property type="term" value="F:triacylglycerol lipase activity"/>
    <property type="evidence" value="ECO:0007669"/>
    <property type="project" value="TreeGrafter"/>
</dbReference>
<feature type="active site" description="Proton acceptor" evidence="2">
    <location>
        <position position="168"/>
    </location>
</feature>
<keyword evidence="3" id="KW-0472">Membrane</keyword>
<accession>A0A0N5AXA8</accession>
<feature type="transmembrane region" description="Helical" evidence="3">
    <location>
        <begin position="12"/>
        <end position="33"/>
    </location>
</feature>
<dbReference type="Proteomes" id="UP000046393">
    <property type="component" value="Unplaced"/>
</dbReference>
<evidence type="ECO:0000259" key="4">
    <source>
        <dbReference type="PROSITE" id="PS51635"/>
    </source>
</evidence>
<proteinExistence type="predicted"/>
<evidence type="ECO:0000313" key="5">
    <source>
        <dbReference type="Proteomes" id="UP000046393"/>
    </source>
</evidence>
<dbReference type="GO" id="GO:0019433">
    <property type="term" value="P:triglyceride catabolic process"/>
    <property type="evidence" value="ECO:0007669"/>
    <property type="project" value="TreeGrafter"/>
</dbReference>
<keyword evidence="3" id="KW-1133">Transmembrane helix</keyword>
<reference evidence="6" key="1">
    <citation type="submission" date="2017-02" db="UniProtKB">
        <authorList>
            <consortium name="WormBaseParasite"/>
        </authorList>
    </citation>
    <scope>IDENTIFICATION</scope>
</reference>
<protein>
    <submittedName>
        <fullName evidence="6">PNPLA domain-containing protein</fullName>
    </submittedName>
</protein>
<dbReference type="GO" id="GO:0016020">
    <property type="term" value="C:membrane"/>
    <property type="evidence" value="ECO:0007669"/>
    <property type="project" value="TreeGrafter"/>
</dbReference>
<dbReference type="Gene3D" id="3.40.1090.10">
    <property type="entry name" value="Cytosolic phospholipase A2 catalytic domain"/>
    <property type="match status" value="1"/>
</dbReference>
<evidence type="ECO:0000313" key="6">
    <source>
        <dbReference type="WBParaSite" id="SMUV_0000958201-mRNA-1"/>
    </source>
</evidence>
<dbReference type="InterPro" id="IPR016035">
    <property type="entry name" value="Acyl_Trfase/lysoPLipase"/>
</dbReference>
<feature type="domain" description="PNPLA" evidence="4">
    <location>
        <begin position="14"/>
        <end position="181"/>
    </location>
</feature>
<dbReference type="InterPro" id="IPR002641">
    <property type="entry name" value="PNPLA_dom"/>
</dbReference>
<feature type="active site" description="Nucleophile" evidence="2">
    <location>
        <position position="49"/>
    </location>
</feature>
<dbReference type="PROSITE" id="PS51635">
    <property type="entry name" value="PNPLA"/>
    <property type="match status" value="1"/>
</dbReference>
<feature type="short sequence motif" description="GXGXXG" evidence="2">
    <location>
        <begin position="18"/>
        <end position="23"/>
    </location>
</feature>
<dbReference type="PANTHER" id="PTHR12406:SF41">
    <property type="entry name" value="BRUMMER, ISOFORM B-RELATED"/>
    <property type="match status" value="1"/>
</dbReference>
<comment type="caution">
    <text evidence="2">Lacks conserved residue(s) required for the propagation of feature annotation.</text>
</comment>
<dbReference type="GO" id="GO:0055088">
    <property type="term" value="P:lipid homeostasis"/>
    <property type="evidence" value="ECO:0007669"/>
    <property type="project" value="TreeGrafter"/>
</dbReference>
<dbReference type="SUPFAM" id="SSF52151">
    <property type="entry name" value="FabD/lysophospholipase-like"/>
    <property type="match status" value="1"/>
</dbReference>
<sequence length="298" mass="33307">MSAPTISPSSEVNLSFAGCGFLGVYHAGVIAAIREYAPQLRFSHMSAASAGSIAAASLMCDVDVSKAISSFLKIIKEARSRALGALHPSFNLIDEVAKCLDATLPDNAHQICSGRLSISLTREKDHCNVVVSEFESKAELIQAISCSCFIPYYCGRKFPSYRGKRYFDGGWSDNQPLFDEDTVTISPFSGESDICPPDLDSANLFALSFAGTSIRFTSKNLYRLTVCLLPPSTEVCCRICRQGFEDALRFCIRNKDKELDWWFAKRLKTMVDFLLKEIERQRGMYSARWCYRHKHLLI</sequence>
<feature type="short sequence motif" description="DGA/G" evidence="2">
    <location>
        <begin position="168"/>
        <end position="170"/>
    </location>
</feature>
<dbReference type="STRING" id="451379.A0A0N5AXA8"/>
<evidence type="ECO:0000256" key="2">
    <source>
        <dbReference type="PROSITE-ProRule" id="PRU01161"/>
    </source>
</evidence>
<dbReference type="Pfam" id="PF01734">
    <property type="entry name" value="Patatin"/>
    <property type="match status" value="1"/>
</dbReference>
<dbReference type="GO" id="GO:0005811">
    <property type="term" value="C:lipid droplet"/>
    <property type="evidence" value="ECO:0007669"/>
    <property type="project" value="TreeGrafter"/>
</dbReference>
<keyword evidence="2" id="KW-0378">Hydrolase</keyword>
<evidence type="ECO:0000256" key="1">
    <source>
        <dbReference type="ARBA" id="ARBA00023098"/>
    </source>
</evidence>